<protein>
    <submittedName>
        <fullName evidence="1">Uncharacterized protein</fullName>
    </submittedName>
</protein>
<evidence type="ECO:0000313" key="1">
    <source>
        <dbReference type="EMBL" id="RMZ99705.1"/>
    </source>
</evidence>
<gene>
    <name evidence="1" type="ORF">BpHYR1_018844</name>
</gene>
<dbReference type="EMBL" id="REGN01010102">
    <property type="protein sequence ID" value="RMZ99705.1"/>
    <property type="molecule type" value="Genomic_DNA"/>
</dbReference>
<organism evidence="1 2">
    <name type="scientific">Brachionus plicatilis</name>
    <name type="common">Marine rotifer</name>
    <name type="synonym">Brachionus muelleri</name>
    <dbReference type="NCBI Taxonomy" id="10195"/>
    <lineage>
        <taxon>Eukaryota</taxon>
        <taxon>Metazoa</taxon>
        <taxon>Spiralia</taxon>
        <taxon>Gnathifera</taxon>
        <taxon>Rotifera</taxon>
        <taxon>Eurotatoria</taxon>
        <taxon>Monogononta</taxon>
        <taxon>Pseudotrocha</taxon>
        <taxon>Ploima</taxon>
        <taxon>Brachionidae</taxon>
        <taxon>Brachionus</taxon>
    </lineage>
</organism>
<comment type="caution">
    <text evidence="1">The sequence shown here is derived from an EMBL/GenBank/DDBJ whole genome shotgun (WGS) entry which is preliminary data.</text>
</comment>
<evidence type="ECO:0000313" key="2">
    <source>
        <dbReference type="Proteomes" id="UP000276133"/>
    </source>
</evidence>
<sequence length="100" mass="11267">VASQAVVIASTIILDMWQSGSFTPTECRSEFNKKMLEELGKTGHCVTGVTESESKNAESCSYGNFAILTKVKCGHLSYKYRYVLYPHEWNTRSVFKYRGA</sequence>
<reference evidence="1 2" key="1">
    <citation type="journal article" date="2018" name="Sci. Rep.">
        <title>Genomic signatures of local adaptation to the degree of environmental predictability in rotifers.</title>
        <authorList>
            <person name="Franch-Gras L."/>
            <person name="Hahn C."/>
            <person name="Garcia-Roger E.M."/>
            <person name="Carmona M.J."/>
            <person name="Serra M."/>
            <person name="Gomez A."/>
        </authorList>
    </citation>
    <scope>NUCLEOTIDE SEQUENCE [LARGE SCALE GENOMIC DNA]</scope>
    <source>
        <strain evidence="1">HYR1</strain>
    </source>
</reference>
<feature type="non-terminal residue" evidence="1">
    <location>
        <position position="1"/>
    </location>
</feature>
<proteinExistence type="predicted"/>
<accession>A0A3M7PKP9</accession>
<name>A0A3M7PKP9_BRAPC</name>
<dbReference type="Proteomes" id="UP000276133">
    <property type="component" value="Unassembled WGS sequence"/>
</dbReference>
<dbReference type="AlphaFoldDB" id="A0A3M7PKP9"/>
<keyword evidence="2" id="KW-1185">Reference proteome</keyword>